<dbReference type="GO" id="GO:0006302">
    <property type="term" value="P:double-strand break repair"/>
    <property type="evidence" value="ECO:0007669"/>
    <property type="project" value="TreeGrafter"/>
</dbReference>
<keyword evidence="9" id="KW-0234">DNA repair</keyword>
<dbReference type="PANTHER" id="PTHR32182">
    <property type="entry name" value="DNA REPLICATION AND REPAIR PROTEIN RECF"/>
    <property type="match status" value="1"/>
</dbReference>
<dbReference type="Pfam" id="PF02463">
    <property type="entry name" value="SMC_N"/>
    <property type="match status" value="1"/>
</dbReference>
<dbReference type="GO" id="GO:0003697">
    <property type="term" value="F:single-stranded DNA binding"/>
    <property type="evidence" value="ECO:0007669"/>
    <property type="project" value="UniProtKB-UniRule"/>
</dbReference>
<proteinExistence type="inferred from homology"/>
<evidence type="ECO:0000313" key="12">
    <source>
        <dbReference type="Proteomes" id="UP000178040"/>
    </source>
</evidence>
<evidence type="ECO:0000256" key="3">
    <source>
        <dbReference type="ARBA" id="ARBA00020170"/>
    </source>
</evidence>
<dbReference type="EMBL" id="MGAI01000006">
    <property type="protein sequence ID" value="OGK45490.1"/>
    <property type="molecule type" value="Genomic_DNA"/>
</dbReference>
<evidence type="ECO:0000256" key="4">
    <source>
        <dbReference type="ARBA" id="ARBA00022490"/>
    </source>
</evidence>
<dbReference type="InterPro" id="IPR018078">
    <property type="entry name" value="DNA-binding_RecF_CS"/>
</dbReference>
<dbReference type="PANTHER" id="PTHR32182:SF0">
    <property type="entry name" value="DNA REPLICATION AND REPAIR PROTEIN RECF"/>
    <property type="match status" value="1"/>
</dbReference>
<evidence type="ECO:0000256" key="5">
    <source>
        <dbReference type="ARBA" id="ARBA00022705"/>
    </source>
</evidence>
<comment type="caution">
    <text evidence="11">The sequence shown here is derived from an EMBL/GenBank/DDBJ whole genome shotgun (WGS) entry which is preliminary data.</text>
</comment>
<dbReference type="Gene3D" id="3.40.50.300">
    <property type="entry name" value="P-loop containing nucleotide triphosphate hydrolases"/>
    <property type="match status" value="1"/>
</dbReference>
<evidence type="ECO:0000256" key="8">
    <source>
        <dbReference type="ARBA" id="ARBA00023125"/>
    </source>
</evidence>
<evidence type="ECO:0000256" key="6">
    <source>
        <dbReference type="ARBA" id="ARBA00022741"/>
    </source>
</evidence>
<dbReference type="InterPro" id="IPR003395">
    <property type="entry name" value="RecF/RecN/SMC_N"/>
</dbReference>
<accession>A0A1F7IQ46</accession>
<evidence type="ECO:0000256" key="7">
    <source>
        <dbReference type="ARBA" id="ARBA00022840"/>
    </source>
</evidence>
<comment type="function">
    <text evidence="9">The RecF protein is involved in DNA metabolism; it is required for DNA replication and normal SOS inducibility. RecF binds preferentially to single-stranded, linear DNA. It also seems to bind ATP.</text>
</comment>
<keyword evidence="6 9" id="KW-0547">Nucleotide-binding</keyword>
<keyword evidence="7 9" id="KW-0067">ATP-binding</keyword>
<dbReference type="GO" id="GO:0005737">
    <property type="term" value="C:cytoplasm"/>
    <property type="evidence" value="ECO:0007669"/>
    <property type="project" value="UniProtKB-SubCell"/>
</dbReference>
<evidence type="ECO:0000259" key="10">
    <source>
        <dbReference type="Pfam" id="PF02463"/>
    </source>
</evidence>
<name>A0A1F7IQ46_9BACT</name>
<dbReference type="Gene3D" id="1.20.1050.90">
    <property type="entry name" value="RecF/RecN/SMC, N-terminal domain"/>
    <property type="match status" value="1"/>
</dbReference>
<feature type="binding site" evidence="9">
    <location>
        <begin position="30"/>
        <end position="37"/>
    </location>
    <ligand>
        <name>ATP</name>
        <dbReference type="ChEBI" id="CHEBI:30616"/>
    </ligand>
</feature>
<comment type="subcellular location">
    <subcellularLocation>
        <location evidence="1 9">Cytoplasm</location>
    </subcellularLocation>
</comment>
<keyword evidence="5 9" id="KW-0235">DNA replication</keyword>
<keyword evidence="9" id="KW-0742">SOS response</keyword>
<keyword evidence="8 9" id="KW-0238">DNA-binding</keyword>
<protein>
    <recommendedName>
        <fullName evidence="3 9">DNA replication and repair protein RecF</fullName>
    </recommendedName>
</protein>
<gene>
    <name evidence="9" type="primary">recF</name>
    <name evidence="11" type="ORF">A3B40_00535</name>
</gene>
<keyword evidence="4 9" id="KW-0963">Cytoplasm</keyword>
<evidence type="ECO:0000313" key="11">
    <source>
        <dbReference type="EMBL" id="OGK45490.1"/>
    </source>
</evidence>
<dbReference type="AlphaFoldDB" id="A0A1F7IQ46"/>
<dbReference type="SUPFAM" id="SSF52540">
    <property type="entry name" value="P-loop containing nucleoside triphosphate hydrolases"/>
    <property type="match status" value="1"/>
</dbReference>
<evidence type="ECO:0000256" key="9">
    <source>
        <dbReference type="HAMAP-Rule" id="MF_00365"/>
    </source>
</evidence>
<reference evidence="11 12" key="1">
    <citation type="journal article" date="2016" name="Nat. Commun.">
        <title>Thousands of microbial genomes shed light on interconnected biogeochemical processes in an aquifer system.</title>
        <authorList>
            <person name="Anantharaman K."/>
            <person name="Brown C.T."/>
            <person name="Hug L.A."/>
            <person name="Sharon I."/>
            <person name="Castelle C.J."/>
            <person name="Probst A.J."/>
            <person name="Thomas B.C."/>
            <person name="Singh A."/>
            <person name="Wilkins M.J."/>
            <person name="Karaoz U."/>
            <person name="Brodie E.L."/>
            <person name="Williams K.H."/>
            <person name="Hubbard S.S."/>
            <person name="Banfield J.F."/>
        </authorList>
    </citation>
    <scope>NUCLEOTIDE SEQUENCE [LARGE SCALE GENOMIC DNA]</scope>
</reference>
<evidence type="ECO:0000256" key="1">
    <source>
        <dbReference type="ARBA" id="ARBA00004496"/>
    </source>
</evidence>
<sequence length="354" mass="42347">MILKQVILKNLRNFSLEKFEFNPFLTIILGENSKGKTNLLEAIHLIIHGSGFRETREGELIRFEENEAGIQGVFGVEDENFIFEVILKKKLLASASNVASVEKIFTINKSKKKYLQYLRETPKIVLFQPEQIEIITGSPEKRRRYFDNFLTSFDLVYKKRLINYENAIRQRNKILEKYRNELDLRDELTFWNKYLEEQGTYLTQNRKLYTDFLNSHEKIDNKEFSIEYLKNEFNQKRLEENFDLERRYRKTIIGPQKDDFQISQKDRLVKNLHHFGSRSEQRLGVFWLKFNEIKFIEDRLKIKPILLLDDIFSELDLKNKKLVIDLVRKYQTIVTTTEIELLELADMPKSIIKL</sequence>
<dbReference type="PROSITE" id="PS00617">
    <property type="entry name" value="RECF_1"/>
    <property type="match status" value="1"/>
</dbReference>
<dbReference type="GO" id="GO:0000731">
    <property type="term" value="P:DNA synthesis involved in DNA repair"/>
    <property type="evidence" value="ECO:0007669"/>
    <property type="project" value="TreeGrafter"/>
</dbReference>
<dbReference type="GO" id="GO:0009432">
    <property type="term" value="P:SOS response"/>
    <property type="evidence" value="ECO:0007669"/>
    <property type="project" value="UniProtKB-UniRule"/>
</dbReference>
<organism evidence="11 12">
    <name type="scientific">Candidatus Roizmanbacteria bacterium RIFCSPLOWO2_01_FULL_37_16</name>
    <dbReference type="NCBI Taxonomy" id="1802058"/>
    <lineage>
        <taxon>Bacteria</taxon>
        <taxon>Candidatus Roizmaniibacteriota</taxon>
    </lineage>
</organism>
<evidence type="ECO:0000256" key="2">
    <source>
        <dbReference type="ARBA" id="ARBA00008016"/>
    </source>
</evidence>
<keyword evidence="9" id="KW-0227">DNA damage</keyword>
<dbReference type="InterPro" id="IPR027417">
    <property type="entry name" value="P-loop_NTPase"/>
</dbReference>
<dbReference type="InterPro" id="IPR001238">
    <property type="entry name" value="DNA-binding_RecF"/>
</dbReference>
<dbReference type="HAMAP" id="MF_00365">
    <property type="entry name" value="RecF"/>
    <property type="match status" value="1"/>
</dbReference>
<dbReference type="GO" id="GO:0006260">
    <property type="term" value="P:DNA replication"/>
    <property type="evidence" value="ECO:0007669"/>
    <property type="project" value="UniProtKB-UniRule"/>
</dbReference>
<dbReference type="InterPro" id="IPR042174">
    <property type="entry name" value="RecF_2"/>
</dbReference>
<comment type="similarity">
    <text evidence="2 9">Belongs to the RecF family.</text>
</comment>
<dbReference type="NCBIfam" id="TIGR00611">
    <property type="entry name" value="recf"/>
    <property type="match status" value="1"/>
</dbReference>
<feature type="domain" description="RecF/RecN/SMC N-terminal" evidence="10">
    <location>
        <begin position="3"/>
        <end position="351"/>
    </location>
</feature>
<dbReference type="Proteomes" id="UP000178040">
    <property type="component" value="Unassembled WGS sequence"/>
</dbReference>
<dbReference type="GO" id="GO:0005524">
    <property type="term" value="F:ATP binding"/>
    <property type="evidence" value="ECO:0007669"/>
    <property type="project" value="UniProtKB-UniRule"/>
</dbReference>